<proteinExistence type="predicted"/>
<dbReference type="OrthoDB" id="10389105at2759"/>
<name>A0A2P7YQ12_9PEZI</name>
<feature type="chain" id="PRO_5015181830" evidence="1">
    <location>
        <begin position="18"/>
        <end position="234"/>
    </location>
</feature>
<dbReference type="AlphaFoldDB" id="A0A2P7YQ12"/>
<comment type="caution">
    <text evidence="2">The sequence shown here is derived from an EMBL/GenBank/DDBJ whole genome shotgun (WGS) entry which is preliminary data.</text>
</comment>
<dbReference type="Proteomes" id="UP000243723">
    <property type="component" value="Unassembled WGS sequence"/>
</dbReference>
<reference evidence="2 3" key="1">
    <citation type="submission" date="2017-05" db="EMBL/GenBank/DDBJ databases">
        <title>Draft genome sequence of Elsinoe australis.</title>
        <authorList>
            <person name="Cheng Q."/>
        </authorList>
    </citation>
    <scope>NUCLEOTIDE SEQUENCE [LARGE SCALE GENOMIC DNA]</scope>
    <source>
        <strain evidence="2 3">NL1</strain>
    </source>
</reference>
<gene>
    <name evidence="2" type="ORF">B9Z65_1259</name>
</gene>
<sequence>MYQPLLIALAAIQLVSCAVLPPTTPADLPAVVLEMGRHYSAEELHALQLRAKEAGQQGGPNEALLGLKNLDEPTMDITLTTEKVPLALEKRARTTHALQANWAYTCPILGHQAKQFKWRVNFDYLIGRINYAGELNIDKWRNPTTRGNNFNAIWEHTVCLHFKTKICVWHWEASTGGVTNGQQFSLTMTTLSNFPGDPNPKVTESCVDVGGHGGICPAVGGGTCRNDDIRVIPY</sequence>
<evidence type="ECO:0000256" key="1">
    <source>
        <dbReference type="SAM" id="SignalP"/>
    </source>
</evidence>
<evidence type="ECO:0000313" key="2">
    <source>
        <dbReference type="EMBL" id="PSK38068.1"/>
    </source>
</evidence>
<feature type="signal peptide" evidence="1">
    <location>
        <begin position="1"/>
        <end position="17"/>
    </location>
</feature>
<protein>
    <submittedName>
        <fullName evidence="2">Repressible alkaline phosphatase</fullName>
    </submittedName>
</protein>
<dbReference type="EMBL" id="NHZQ01000404">
    <property type="protein sequence ID" value="PSK38068.1"/>
    <property type="molecule type" value="Genomic_DNA"/>
</dbReference>
<keyword evidence="1" id="KW-0732">Signal</keyword>
<accession>A0A2P7YQ12</accession>
<evidence type="ECO:0000313" key="3">
    <source>
        <dbReference type="Proteomes" id="UP000243723"/>
    </source>
</evidence>
<organism evidence="2 3">
    <name type="scientific">Elsinoe australis</name>
    <dbReference type="NCBI Taxonomy" id="40998"/>
    <lineage>
        <taxon>Eukaryota</taxon>
        <taxon>Fungi</taxon>
        <taxon>Dikarya</taxon>
        <taxon>Ascomycota</taxon>
        <taxon>Pezizomycotina</taxon>
        <taxon>Dothideomycetes</taxon>
        <taxon>Dothideomycetidae</taxon>
        <taxon>Myriangiales</taxon>
        <taxon>Elsinoaceae</taxon>
        <taxon>Elsinoe</taxon>
    </lineage>
</organism>
<keyword evidence="3" id="KW-1185">Reference proteome</keyword>